<dbReference type="RefSeq" id="WP_054357303.1">
    <property type="nucleotide sequence ID" value="NZ_LJYW01000001.1"/>
</dbReference>
<comment type="caution">
    <text evidence="5">The sequence shown here is derived from an EMBL/GenBank/DDBJ whole genome shotgun (WGS) entry which is preliminary data.</text>
</comment>
<accession>A0A0P6VZI5</accession>
<dbReference type="EMBL" id="LJYW01000001">
    <property type="protein sequence ID" value="KPL51140.1"/>
    <property type="molecule type" value="Genomic_DNA"/>
</dbReference>
<dbReference type="FunFam" id="3.20.20.70:FF:000059">
    <property type="entry name" value="N-ethylmaleimide reductase, FMN-linked"/>
    <property type="match status" value="1"/>
</dbReference>
<dbReference type="CDD" id="cd02933">
    <property type="entry name" value="OYE_like_FMN"/>
    <property type="match status" value="1"/>
</dbReference>
<dbReference type="SUPFAM" id="SSF51395">
    <property type="entry name" value="FMN-linked oxidoreductases"/>
    <property type="match status" value="1"/>
</dbReference>
<comment type="similarity">
    <text evidence="2">Belongs to the NADH:flavin oxidoreductase/NADH oxidase family.</text>
</comment>
<evidence type="ECO:0000256" key="1">
    <source>
        <dbReference type="ARBA" id="ARBA00001917"/>
    </source>
</evidence>
<dbReference type="AlphaFoldDB" id="A0A0P6VZI5"/>
<dbReference type="PANTHER" id="PTHR22893">
    <property type="entry name" value="NADH OXIDOREDUCTASE-RELATED"/>
    <property type="match status" value="1"/>
</dbReference>
<evidence type="ECO:0000313" key="5">
    <source>
        <dbReference type="EMBL" id="KPL51140.1"/>
    </source>
</evidence>
<organism evidence="5 6">
    <name type="scientific">Prosthecodimorpha hirschii</name>
    <dbReference type="NCBI Taxonomy" id="665126"/>
    <lineage>
        <taxon>Bacteria</taxon>
        <taxon>Pseudomonadati</taxon>
        <taxon>Pseudomonadota</taxon>
        <taxon>Alphaproteobacteria</taxon>
        <taxon>Hyphomicrobiales</taxon>
        <taxon>Ancalomicrobiaceae</taxon>
        <taxon>Prosthecodimorpha</taxon>
    </lineage>
</organism>
<dbReference type="Gene3D" id="3.20.20.70">
    <property type="entry name" value="Aldolase class I"/>
    <property type="match status" value="1"/>
</dbReference>
<keyword evidence="6" id="KW-1185">Reference proteome</keyword>
<dbReference type="GO" id="GO:0010181">
    <property type="term" value="F:FMN binding"/>
    <property type="evidence" value="ECO:0007669"/>
    <property type="project" value="InterPro"/>
</dbReference>
<sequence>MTADALFSPVKFGSIELKNRIVLAPLTRNRAAPGNLPSTLAATYYSQRASGGLVITEATQATEDGQGYPDTPGLYSDAQVAAWKVVTDAVHAAGGKIVVQLWHTGRISHSVFRPDGLPPLAPSAIAPAGAVYLPGWQKADFETPREMSQADIDRVVDGWRAAAANARRAGFDGVEVHAANGYLIDQFLRDGSNKRTDGYGGPIENRVRFLKEAVAAAVAGWGSGDGVGVRLSPHNPYNDMKDSDPATTFTAAAAALKPFGLAYLHVLEPVGTSPALAPAMKAASGLPLIVNGGYGAETGAAAVAAGTIDAIAYGTLFLANPDLPARFAAGAPLNTPNPKTFYGGTEVGYTDYPALAS</sequence>
<evidence type="ECO:0000256" key="3">
    <source>
        <dbReference type="ARBA" id="ARBA00023002"/>
    </source>
</evidence>
<comment type="cofactor">
    <cofactor evidence="1">
        <name>FMN</name>
        <dbReference type="ChEBI" id="CHEBI:58210"/>
    </cofactor>
</comment>
<protein>
    <submittedName>
        <fullName evidence="5">NADH:flavin oxidoreductase</fullName>
    </submittedName>
</protein>
<proteinExistence type="inferred from homology"/>
<dbReference type="InterPro" id="IPR013785">
    <property type="entry name" value="Aldolase_TIM"/>
</dbReference>
<dbReference type="InterPro" id="IPR001155">
    <property type="entry name" value="OxRdtase_FMN_N"/>
</dbReference>
<dbReference type="STRING" id="665126.ABB55_02000"/>
<name>A0A0P6VZI5_9HYPH</name>
<reference evidence="5 6" key="1">
    <citation type="submission" date="2015-09" db="EMBL/GenBank/DDBJ databases">
        <authorList>
            <person name="Jackson K.R."/>
            <person name="Lunt B.L."/>
            <person name="Fisher J.N.B."/>
            <person name="Gardner A.V."/>
            <person name="Bailey M.E."/>
            <person name="Deus L.M."/>
            <person name="Earl A.S."/>
            <person name="Gibby P.D."/>
            <person name="Hartmann K.A."/>
            <person name="Liu J.E."/>
            <person name="Manci A.M."/>
            <person name="Nielsen D.A."/>
            <person name="Solomon M.B."/>
            <person name="Breakwell D.P."/>
            <person name="Burnett S.H."/>
            <person name="Grose J.H."/>
        </authorList>
    </citation>
    <scope>NUCLEOTIDE SEQUENCE [LARGE SCALE GENOMIC DNA]</scope>
    <source>
        <strain evidence="5 6">16</strain>
    </source>
</reference>
<reference evidence="5 6" key="2">
    <citation type="submission" date="2015-10" db="EMBL/GenBank/DDBJ databases">
        <title>Draft Genome Sequence of Prosthecomicrobium hirschii ATCC 27832.</title>
        <authorList>
            <person name="Daniel J."/>
            <person name="Givan S.A."/>
            <person name="Brun Y.V."/>
            <person name="Brown P.J."/>
        </authorList>
    </citation>
    <scope>NUCLEOTIDE SEQUENCE [LARGE SCALE GENOMIC DNA]</scope>
    <source>
        <strain evidence="5 6">16</strain>
    </source>
</reference>
<dbReference type="GO" id="GO:0005829">
    <property type="term" value="C:cytosol"/>
    <property type="evidence" value="ECO:0007669"/>
    <property type="project" value="UniProtKB-ARBA"/>
</dbReference>
<dbReference type="PANTHER" id="PTHR22893:SF91">
    <property type="entry name" value="NADPH DEHYDROGENASE 2-RELATED"/>
    <property type="match status" value="1"/>
</dbReference>
<dbReference type="Pfam" id="PF00724">
    <property type="entry name" value="Oxidored_FMN"/>
    <property type="match status" value="1"/>
</dbReference>
<gene>
    <name evidence="5" type="ORF">ABB55_02000</name>
</gene>
<evidence type="ECO:0000313" key="6">
    <source>
        <dbReference type="Proteomes" id="UP000048984"/>
    </source>
</evidence>
<evidence type="ECO:0000259" key="4">
    <source>
        <dbReference type="Pfam" id="PF00724"/>
    </source>
</evidence>
<feature type="domain" description="NADH:flavin oxidoreductase/NADH oxidase N-terminal" evidence="4">
    <location>
        <begin position="6"/>
        <end position="334"/>
    </location>
</feature>
<evidence type="ECO:0000256" key="2">
    <source>
        <dbReference type="ARBA" id="ARBA00005979"/>
    </source>
</evidence>
<dbReference type="Proteomes" id="UP000048984">
    <property type="component" value="Unassembled WGS sequence"/>
</dbReference>
<dbReference type="GO" id="GO:0016628">
    <property type="term" value="F:oxidoreductase activity, acting on the CH-CH group of donors, NAD or NADP as acceptor"/>
    <property type="evidence" value="ECO:0007669"/>
    <property type="project" value="UniProtKB-ARBA"/>
</dbReference>
<dbReference type="InterPro" id="IPR045247">
    <property type="entry name" value="Oye-like"/>
</dbReference>
<keyword evidence="3" id="KW-0560">Oxidoreductase</keyword>